<keyword evidence="4 10" id="KW-0812">Transmembrane</keyword>
<keyword evidence="5" id="KW-0378">Hydrolase</keyword>
<evidence type="ECO:0000313" key="13">
    <source>
        <dbReference type="Proteomes" id="UP001499988"/>
    </source>
</evidence>
<evidence type="ECO:0000256" key="6">
    <source>
        <dbReference type="ARBA" id="ARBA00022989"/>
    </source>
</evidence>
<evidence type="ECO:0000259" key="11">
    <source>
        <dbReference type="SMART" id="SM00014"/>
    </source>
</evidence>
<dbReference type="Gene3D" id="1.20.144.10">
    <property type="entry name" value="Phosphatidic acid phosphatase type 2/haloperoxidase"/>
    <property type="match status" value="1"/>
</dbReference>
<dbReference type="EC" id="3.6.1.27" evidence="2"/>
<organism evidence="12 13">
    <name type="scientific">Ferrimonas pelagia</name>
    <dbReference type="NCBI Taxonomy" id="1177826"/>
    <lineage>
        <taxon>Bacteria</taxon>
        <taxon>Pseudomonadati</taxon>
        <taxon>Pseudomonadota</taxon>
        <taxon>Gammaproteobacteria</taxon>
        <taxon>Alteromonadales</taxon>
        <taxon>Ferrimonadaceae</taxon>
        <taxon>Ferrimonas</taxon>
    </lineage>
</organism>
<feature type="domain" description="Phosphatidic acid phosphatase type 2/haloperoxidase" evidence="11">
    <location>
        <begin position="59"/>
        <end position="168"/>
    </location>
</feature>
<feature type="transmembrane region" description="Helical" evidence="10">
    <location>
        <begin position="153"/>
        <end position="171"/>
    </location>
</feature>
<evidence type="ECO:0000256" key="9">
    <source>
        <dbReference type="ARBA" id="ARBA00047594"/>
    </source>
</evidence>
<dbReference type="Pfam" id="PF01569">
    <property type="entry name" value="PAP2"/>
    <property type="match status" value="1"/>
</dbReference>
<dbReference type="InterPro" id="IPR000326">
    <property type="entry name" value="PAP2/HPO"/>
</dbReference>
<dbReference type="PANTHER" id="PTHR14969:SF62">
    <property type="entry name" value="DECAPRENYLPHOSPHORYL-5-PHOSPHORIBOSE PHOSPHATASE RV3807C-RELATED"/>
    <property type="match status" value="1"/>
</dbReference>
<comment type="caution">
    <text evidence="12">The sequence shown here is derived from an EMBL/GenBank/DDBJ whole genome shotgun (WGS) entry which is preliminary data.</text>
</comment>
<evidence type="ECO:0000256" key="5">
    <source>
        <dbReference type="ARBA" id="ARBA00022801"/>
    </source>
</evidence>
<reference evidence="13" key="1">
    <citation type="journal article" date="2019" name="Int. J. Syst. Evol. Microbiol.">
        <title>The Global Catalogue of Microorganisms (GCM) 10K type strain sequencing project: providing services to taxonomists for standard genome sequencing and annotation.</title>
        <authorList>
            <consortium name="The Broad Institute Genomics Platform"/>
            <consortium name="The Broad Institute Genome Sequencing Center for Infectious Disease"/>
            <person name="Wu L."/>
            <person name="Ma J."/>
        </authorList>
    </citation>
    <scope>NUCLEOTIDE SEQUENCE [LARGE SCALE GENOMIC DNA]</scope>
    <source>
        <strain evidence="13">JCM 18401</strain>
    </source>
</reference>
<comment type="catalytic activity">
    <reaction evidence="9">
        <text>di-trans,octa-cis-undecaprenyl diphosphate + H2O = di-trans,octa-cis-undecaprenyl phosphate + phosphate + H(+)</text>
        <dbReference type="Rhea" id="RHEA:28094"/>
        <dbReference type="ChEBI" id="CHEBI:15377"/>
        <dbReference type="ChEBI" id="CHEBI:15378"/>
        <dbReference type="ChEBI" id="CHEBI:43474"/>
        <dbReference type="ChEBI" id="CHEBI:58405"/>
        <dbReference type="ChEBI" id="CHEBI:60392"/>
        <dbReference type="EC" id="3.6.1.27"/>
    </reaction>
</comment>
<gene>
    <name evidence="12" type="ORF">GCM10023333_28090</name>
</gene>
<evidence type="ECO:0000256" key="3">
    <source>
        <dbReference type="ARBA" id="ARBA00022475"/>
    </source>
</evidence>
<dbReference type="Proteomes" id="UP001499988">
    <property type="component" value="Unassembled WGS sequence"/>
</dbReference>
<protein>
    <recommendedName>
        <fullName evidence="2">undecaprenyl-diphosphate phosphatase</fullName>
        <ecNumber evidence="2">3.6.1.27</ecNumber>
    </recommendedName>
    <alternativeName>
        <fullName evidence="8">Undecaprenyl pyrophosphate phosphatase</fullName>
    </alternativeName>
</protein>
<dbReference type="SUPFAM" id="SSF48317">
    <property type="entry name" value="Acid phosphatase/Vanadium-dependent haloperoxidase"/>
    <property type="match status" value="1"/>
</dbReference>
<evidence type="ECO:0000256" key="8">
    <source>
        <dbReference type="ARBA" id="ARBA00032707"/>
    </source>
</evidence>
<evidence type="ECO:0000256" key="10">
    <source>
        <dbReference type="SAM" id="Phobius"/>
    </source>
</evidence>
<dbReference type="RefSeq" id="WP_345336055.1">
    <property type="nucleotide sequence ID" value="NZ_BAABJZ010000090.1"/>
</dbReference>
<sequence length="172" mass="18461">MWQKLDELDRDGLLRLQRLPGAPIWQPMARGISLSGDGAGYLLFALLLAELGGARGVAFLFAGLAAFAVELPIYWLLKNSLRRGRPCHVLGEVMASVEPHDRFSLPSGHTAAAFIFASLLAWYWPPLAGVAFAWASLVGLSRVLLGVHYPGDVLVGAGLGLWSAQLGLSWVG</sequence>
<dbReference type="PANTHER" id="PTHR14969">
    <property type="entry name" value="SPHINGOSINE-1-PHOSPHATE PHOSPHOHYDROLASE"/>
    <property type="match status" value="1"/>
</dbReference>
<dbReference type="CDD" id="cd01610">
    <property type="entry name" value="PAP2_like"/>
    <property type="match status" value="1"/>
</dbReference>
<dbReference type="EMBL" id="BAABJZ010000090">
    <property type="protein sequence ID" value="GAA4893255.1"/>
    <property type="molecule type" value="Genomic_DNA"/>
</dbReference>
<name>A0ABP9F358_9GAMM</name>
<dbReference type="InterPro" id="IPR036938">
    <property type="entry name" value="PAP2/HPO_sf"/>
</dbReference>
<proteinExistence type="predicted"/>
<evidence type="ECO:0000256" key="1">
    <source>
        <dbReference type="ARBA" id="ARBA00004651"/>
    </source>
</evidence>
<feature type="transmembrane region" description="Helical" evidence="10">
    <location>
        <begin position="56"/>
        <end position="77"/>
    </location>
</feature>
<accession>A0ABP9F358</accession>
<keyword evidence="3" id="KW-1003">Cell membrane</keyword>
<feature type="transmembrane region" description="Helical" evidence="10">
    <location>
        <begin position="111"/>
        <end position="133"/>
    </location>
</feature>
<comment type="subcellular location">
    <subcellularLocation>
        <location evidence="1">Cell membrane</location>
        <topology evidence="1">Multi-pass membrane protein</topology>
    </subcellularLocation>
</comment>
<keyword evidence="7 10" id="KW-0472">Membrane</keyword>
<evidence type="ECO:0000256" key="4">
    <source>
        <dbReference type="ARBA" id="ARBA00022692"/>
    </source>
</evidence>
<evidence type="ECO:0000256" key="2">
    <source>
        <dbReference type="ARBA" id="ARBA00012374"/>
    </source>
</evidence>
<evidence type="ECO:0000256" key="7">
    <source>
        <dbReference type="ARBA" id="ARBA00023136"/>
    </source>
</evidence>
<keyword evidence="6 10" id="KW-1133">Transmembrane helix</keyword>
<dbReference type="SMART" id="SM00014">
    <property type="entry name" value="acidPPc"/>
    <property type="match status" value="1"/>
</dbReference>
<evidence type="ECO:0000313" key="12">
    <source>
        <dbReference type="EMBL" id="GAA4893255.1"/>
    </source>
</evidence>
<keyword evidence="13" id="KW-1185">Reference proteome</keyword>